<name>A0ABS2LD35_9CELL</name>
<evidence type="ECO:0000256" key="1">
    <source>
        <dbReference type="SAM" id="MobiDB-lite"/>
    </source>
</evidence>
<comment type="caution">
    <text evidence="2">The sequence shown here is derived from an EMBL/GenBank/DDBJ whole genome shotgun (WGS) entry which is preliminary data.</text>
</comment>
<evidence type="ECO:0000313" key="3">
    <source>
        <dbReference type="Proteomes" id="UP000698059"/>
    </source>
</evidence>
<dbReference type="Proteomes" id="UP000698059">
    <property type="component" value="Unassembled WGS sequence"/>
</dbReference>
<protein>
    <submittedName>
        <fullName evidence="2">Uncharacterized protein</fullName>
    </submittedName>
</protein>
<accession>A0ABS2LD35</accession>
<keyword evidence="3" id="KW-1185">Reference proteome</keyword>
<reference evidence="2 3" key="1">
    <citation type="submission" date="2021-01" db="EMBL/GenBank/DDBJ databases">
        <title>Sequencing the genomes of 1000 actinobacteria strains.</title>
        <authorList>
            <person name="Klenk H.-P."/>
        </authorList>
    </citation>
    <scope>NUCLEOTIDE SEQUENCE [LARGE SCALE GENOMIC DNA]</scope>
    <source>
        <strain evidence="2 3">DSM 46000</strain>
    </source>
</reference>
<proteinExistence type="predicted"/>
<evidence type="ECO:0000313" key="2">
    <source>
        <dbReference type="EMBL" id="MBM7477719.1"/>
    </source>
</evidence>
<gene>
    <name evidence="2" type="ORF">JOD49_000639</name>
</gene>
<sequence length="41" mass="4237">MTAGGRSVAAVPHRGVRPTRTATLRGPDVSGTDISSDSKDR</sequence>
<feature type="region of interest" description="Disordered" evidence="1">
    <location>
        <begin position="1"/>
        <end position="41"/>
    </location>
</feature>
<organism evidence="2 3">
    <name type="scientific">Oerskovia jenensis</name>
    <dbReference type="NCBI Taxonomy" id="162169"/>
    <lineage>
        <taxon>Bacteria</taxon>
        <taxon>Bacillati</taxon>
        <taxon>Actinomycetota</taxon>
        <taxon>Actinomycetes</taxon>
        <taxon>Micrococcales</taxon>
        <taxon>Cellulomonadaceae</taxon>
        <taxon>Oerskovia</taxon>
    </lineage>
</organism>
<dbReference type="EMBL" id="JAFBBO010000001">
    <property type="protein sequence ID" value="MBM7477719.1"/>
    <property type="molecule type" value="Genomic_DNA"/>
</dbReference>